<feature type="compositionally biased region" description="Low complexity" evidence="3">
    <location>
        <begin position="331"/>
        <end position="345"/>
    </location>
</feature>
<dbReference type="InterPro" id="IPR043198">
    <property type="entry name" value="Cyclin/Ssn8"/>
</dbReference>
<feature type="compositionally biased region" description="Polar residues" evidence="3">
    <location>
        <begin position="318"/>
        <end position="330"/>
    </location>
</feature>
<feature type="region of interest" description="Disordered" evidence="3">
    <location>
        <begin position="262"/>
        <end position="751"/>
    </location>
</feature>
<dbReference type="EMBL" id="GG666577">
    <property type="protein sequence ID" value="EEN52852.1"/>
    <property type="molecule type" value="Genomic_DNA"/>
</dbReference>
<evidence type="ECO:0000256" key="1">
    <source>
        <dbReference type="ARBA" id="ARBA00023127"/>
    </source>
</evidence>
<dbReference type="InterPro" id="IPR013763">
    <property type="entry name" value="Cyclin-like_dom"/>
</dbReference>
<feature type="compositionally biased region" description="Low complexity" evidence="3">
    <location>
        <begin position="513"/>
        <end position="541"/>
    </location>
</feature>
<evidence type="ECO:0000256" key="3">
    <source>
        <dbReference type="SAM" id="MobiDB-lite"/>
    </source>
</evidence>
<dbReference type="CDD" id="cd20530">
    <property type="entry name" value="CYCLIN_CCNK_rpt1"/>
    <property type="match status" value="1"/>
</dbReference>
<dbReference type="GO" id="GO:0006357">
    <property type="term" value="P:regulation of transcription by RNA polymerase II"/>
    <property type="evidence" value="ECO:0007669"/>
    <property type="project" value="InterPro"/>
</dbReference>
<feature type="domain" description="Cyclin-like" evidence="4">
    <location>
        <begin position="35"/>
        <end position="140"/>
    </location>
</feature>
<proteinExistence type="inferred from homology"/>
<dbReference type="InterPro" id="IPR036915">
    <property type="entry name" value="Cyclin-like_sf"/>
</dbReference>
<feature type="compositionally biased region" description="Low complexity" evidence="3">
    <location>
        <begin position="549"/>
        <end position="562"/>
    </location>
</feature>
<dbReference type="CDD" id="cd20531">
    <property type="entry name" value="CYCLIN_CCNK_rpt2"/>
    <property type="match status" value="1"/>
</dbReference>
<dbReference type="Pfam" id="PF21797">
    <property type="entry name" value="CycT2-like_C"/>
    <property type="match status" value="1"/>
</dbReference>
<dbReference type="InterPro" id="IPR006671">
    <property type="entry name" value="Cyclin_N"/>
</dbReference>
<dbReference type="InParanoid" id="C3Z3T8"/>
<dbReference type="Gene3D" id="1.10.472.10">
    <property type="entry name" value="Cyclin-like"/>
    <property type="match status" value="2"/>
</dbReference>
<name>C3Z3T8_BRAFL</name>
<feature type="compositionally biased region" description="Low complexity" evidence="3">
    <location>
        <begin position="668"/>
        <end position="677"/>
    </location>
</feature>
<feature type="compositionally biased region" description="Gly residues" evidence="3">
    <location>
        <begin position="644"/>
        <end position="667"/>
    </location>
</feature>
<feature type="compositionally biased region" description="Polar residues" evidence="3">
    <location>
        <begin position="492"/>
        <end position="502"/>
    </location>
</feature>
<comment type="similarity">
    <text evidence="2">Belongs to the cyclin family.</text>
</comment>
<dbReference type="STRING" id="7739.C3Z3T8"/>
<feature type="compositionally biased region" description="Pro residues" evidence="3">
    <location>
        <begin position="421"/>
        <end position="491"/>
    </location>
</feature>
<dbReference type="SUPFAM" id="SSF47954">
    <property type="entry name" value="Cyclin-like"/>
    <property type="match status" value="2"/>
</dbReference>
<dbReference type="GO" id="GO:0016538">
    <property type="term" value="F:cyclin-dependent protein serine/threonine kinase regulator activity"/>
    <property type="evidence" value="ECO:0007669"/>
    <property type="project" value="InterPro"/>
</dbReference>
<feature type="compositionally biased region" description="Gly residues" evidence="3">
    <location>
        <begin position="595"/>
        <end position="614"/>
    </location>
</feature>
<feature type="compositionally biased region" description="Basic and acidic residues" evidence="3">
    <location>
        <begin position="739"/>
        <end position="751"/>
    </location>
</feature>
<dbReference type="AlphaFoldDB" id="C3Z3T8"/>
<organism>
    <name type="scientific">Branchiostoma floridae</name>
    <name type="common">Florida lancelet</name>
    <name type="synonym">Amphioxus</name>
    <dbReference type="NCBI Taxonomy" id="7739"/>
    <lineage>
        <taxon>Eukaryota</taxon>
        <taxon>Metazoa</taxon>
        <taxon>Chordata</taxon>
        <taxon>Cephalochordata</taxon>
        <taxon>Leptocardii</taxon>
        <taxon>Amphioxiformes</taxon>
        <taxon>Branchiostomatidae</taxon>
        <taxon>Branchiostoma</taxon>
    </lineage>
</organism>
<feature type="compositionally biased region" description="Pro residues" evidence="3">
    <location>
        <begin position="678"/>
        <end position="693"/>
    </location>
</feature>
<keyword evidence="1 2" id="KW-0195">Cyclin</keyword>
<evidence type="ECO:0000256" key="2">
    <source>
        <dbReference type="RuleBase" id="RU000383"/>
    </source>
</evidence>
<feature type="domain" description="Cyclin-like" evidence="4">
    <location>
        <begin position="160"/>
        <end position="253"/>
    </location>
</feature>
<accession>C3Z3T8</accession>
<feature type="compositionally biased region" description="Polar residues" evidence="3">
    <location>
        <begin position="346"/>
        <end position="397"/>
    </location>
</feature>
<dbReference type="eggNOG" id="KOG0834">
    <property type="taxonomic scope" value="Eukaryota"/>
</dbReference>
<dbReference type="PANTHER" id="PTHR10026">
    <property type="entry name" value="CYCLIN"/>
    <property type="match status" value="1"/>
</dbReference>
<protein>
    <recommendedName>
        <fullName evidence="4">Cyclin-like domain-containing protein</fullName>
    </recommendedName>
</protein>
<dbReference type="SMART" id="SM00385">
    <property type="entry name" value="CYCLIN"/>
    <property type="match status" value="2"/>
</dbReference>
<evidence type="ECO:0000313" key="5">
    <source>
        <dbReference type="EMBL" id="EEN52852.1"/>
    </source>
</evidence>
<reference evidence="5" key="1">
    <citation type="journal article" date="2008" name="Nature">
        <title>The amphioxus genome and the evolution of the chordate karyotype.</title>
        <authorList>
            <consortium name="US DOE Joint Genome Institute (JGI-PGF)"/>
            <person name="Putnam N.H."/>
            <person name="Butts T."/>
            <person name="Ferrier D.E.K."/>
            <person name="Furlong R.F."/>
            <person name="Hellsten U."/>
            <person name="Kawashima T."/>
            <person name="Robinson-Rechavi M."/>
            <person name="Shoguchi E."/>
            <person name="Terry A."/>
            <person name="Yu J.-K."/>
            <person name="Benito-Gutierrez E.L."/>
            <person name="Dubchak I."/>
            <person name="Garcia-Fernandez J."/>
            <person name="Gibson-Brown J.J."/>
            <person name="Grigoriev I.V."/>
            <person name="Horton A.C."/>
            <person name="de Jong P.J."/>
            <person name="Jurka J."/>
            <person name="Kapitonov V.V."/>
            <person name="Kohara Y."/>
            <person name="Kuroki Y."/>
            <person name="Lindquist E."/>
            <person name="Lucas S."/>
            <person name="Osoegawa K."/>
            <person name="Pennacchio L.A."/>
            <person name="Salamov A.A."/>
            <person name="Satou Y."/>
            <person name="Sauka-Spengler T."/>
            <person name="Schmutz J."/>
            <person name="Shin-I T."/>
            <person name="Toyoda A."/>
            <person name="Bronner-Fraser M."/>
            <person name="Fujiyama A."/>
            <person name="Holland L.Z."/>
            <person name="Holland P.W.H."/>
            <person name="Satoh N."/>
            <person name="Rokhsar D.S."/>
        </authorList>
    </citation>
    <scope>NUCLEOTIDE SEQUENCE [LARGE SCALE GENOMIC DNA]</scope>
    <source>
        <strain evidence="5">S238N-H82</strain>
        <tissue evidence="5">Testes</tissue>
    </source>
</reference>
<dbReference type="FunFam" id="1.10.472.10:FF:000021">
    <property type="entry name" value="Cyclin-K (Predicted)"/>
    <property type="match status" value="1"/>
</dbReference>
<dbReference type="Pfam" id="PF00134">
    <property type="entry name" value="Cyclin_N"/>
    <property type="match status" value="1"/>
</dbReference>
<evidence type="ECO:0000259" key="4">
    <source>
        <dbReference type="SMART" id="SM00385"/>
    </source>
</evidence>
<sequence>MPCWYYEKKDLLCSPSATAGVDYATECRYRREGARFIIDAGTALGLYPSLYSVQKPQTFATGVVYFHRFYMFHTFKDFNRYVTGACCLFLAGKVEETPKKCRDIIKTARALLNDKQFAPFGDDPKVQQEEVMTLERILLQTIKFDLQVEHPYMYILKYAKSLKEDAQSLTLDKNKLHKLVQMAWTFVNDSLCTTLCLQWEPQIIAIAIMHLAGRLTKFDMLGAVQSNADKPVKNWWDRFEEDVSLELLEDICHQVLDLYSQPQGISTPSPPPSPASRPAKRPRIESPGQMEPKPSTQAAANGVPSAERAEFSADDSSQEAVPSSSTQSYHSAPTSSTSSVKSSPVEPQSTANTELVSMDISESSNPPIEQNPAPSSSTQLPTLQASASSTSVHQQVPYSYKAGGYTSQIPSASGMPAAPDSKPPPPTQSYTQPPPPSHQPGFPPPGHPPPNYPPPNVPPPNYPPPVPPPGPPPHNTAAPPPNFPQGVPPDPSLSQTTGTTSYLPKGTGDVNFGQQSSTGSYSSQGTGVGAASSSYGADGSSMGTGGATGYSQQGTGYGTSQANFAQQGAPPRGMYGAKGGDNFGNAQSGHYQQAGGYGTSGAGASGYGSSGGNFGQQAGAYGAGAGGTNYGQPAGNTAYNQSGGYPGSGTYQGGPGKGGGYSGGGYSDGSNQFSSTPYKPPHTPTTPGYPTPPMGGSSSFQPRGPHYDTPRGPPPTGQNNSSAPSAGLPSIRITGRDGMWNRRDSRGGWNR</sequence>
<gene>
    <name evidence="5" type="ORF">BRAFLDRAFT_129102</name>
</gene>